<accession>A0AAV1ZUL8</accession>
<evidence type="ECO:0000256" key="7">
    <source>
        <dbReference type="ARBA" id="ARBA00023053"/>
    </source>
</evidence>
<dbReference type="Gene3D" id="1.10.287.770">
    <property type="entry name" value="YojJ-like"/>
    <property type="match status" value="1"/>
</dbReference>
<keyword evidence="9 13" id="KW-0472">Membrane</keyword>
<sequence length="474" mass="55547">MLQDTGNIELMTFKEQYTESRNFSIANDEERLQVQEKVYFRYIPTKAILWKIFKFIVFLICIIFVVIQSVEFYEIYSEYPTNMVQKSTILKKVKLPAVTLCFKNTVSTEKFCNDNPEFCGRPNNLEGFCRIYPNHCQGNTSNLMIPKGGYTRIIYETTVKYLINDTFNDDHLYYRRGQFSLTRTFVKAGGFFYKCYSRNLHLYQSGSKPDTEEIDFNGFALIENFVLKLSRIELFDMTGNPQVFLGIHSPFIPINPVLEGHPIRTGHLYIAEVKLETEEHLLPPPYQTNCRDNGPSKDAKEFTNPNSYQMCLEMCESEFSKANYNCDDRSTMISPVNDLCFELKVIQLSPERESQLWEKRNSCLQNCRPGCLKLDYKYKIEEREYDPYQMRAFFGLTKVQINMRNKKVTLRLHFPQYGSGEMFSHIGGLLGYWLGISVLTFLVIIEKCFVKVTDWMRRFKEDTRQETANSENLV</sequence>
<dbReference type="Pfam" id="PF00858">
    <property type="entry name" value="ASC"/>
    <property type="match status" value="1"/>
</dbReference>
<evidence type="ECO:0000313" key="14">
    <source>
        <dbReference type="EMBL" id="CAL1275417.1"/>
    </source>
</evidence>
<evidence type="ECO:0000256" key="9">
    <source>
        <dbReference type="ARBA" id="ARBA00023136"/>
    </source>
</evidence>
<evidence type="ECO:0000256" key="4">
    <source>
        <dbReference type="ARBA" id="ARBA00022461"/>
    </source>
</evidence>
<dbReference type="AlphaFoldDB" id="A0AAV1ZUL8"/>
<keyword evidence="15" id="KW-1185">Reference proteome</keyword>
<keyword evidence="7" id="KW-0915">Sodium</keyword>
<dbReference type="InterPro" id="IPR001873">
    <property type="entry name" value="ENaC"/>
</dbReference>
<gene>
    <name evidence="14" type="ORF">LARSCL_LOCUS8060</name>
</gene>
<dbReference type="EMBL" id="CAXIEN010000084">
    <property type="protein sequence ID" value="CAL1275417.1"/>
    <property type="molecule type" value="Genomic_DNA"/>
</dbReference>
<comment type="subcellular location">
    <subcellularLocation>
        <location evidence="1">Membrane</location>
        <topology evidence="1">Multi-pass membrane protein</topology>
    </subcellularLocation>
</comment>
<keyword evidence="5 12" id="KW-0812">Transmembrane</keyword>
<keyword evidence="11 12" id="KW-0407">Ion channel</keyword>
<keyword evidence="4 12" id="KW-0894">Sodium channel</keyword>
<evidence type="ECO:0000256" key="12">
    <source>
        <dbReference type="RuleBase" id="RU000679"/>
    </source>
</evidence>
<keyword evidence="10 12" id="KW-0739">Sodium transport</keyword>
<keyword evidence="3 12" id="KW-0813">Transport</keyword>
<name>A0AAV1ZUL8_9ARAC</name>
<evidence type="ECO:0000256" key="13">
    <source>
        <dbReference type="SAM" id="Phobius"/>
    </source>
</evidence>
<evidence type="ECO:0000256" key="3">
    <source>
        <dbReference type="ARBA" id="ARBA00022448"/>
    </source>
</evidence>
<evidence type="ECO:0000256" key="11">
    <source>
        <dbReference type="ARBA" id="ARBA00023303"/>
    </source>
</evidence>
<proteinExistence type="inferred from homology"/>
<evidence type="ECO:0000313" key="15">
    <source>
        <dbReference type="Proteomes" id="UP001497382"/>
    </source>
</evidence>
<evidence type="ECO:0000256" key="8">
    <source>
        <dbReference type="ARBA" id="ARBA00023065"/>
    </source>
</evidence>
<comment type="similarity">
    <text evidence="2 12">Belongs to the amiloride-sensitive sodium channel (TC 1.A.6) family.</text>
</comment>
<evidence type="ECO:0000256" key="6">
    <source>
        <dbReference type="ARBA" id="ARBA00022989"/>
    </source>
</evidence>
<organism evidence="14 15">
    <name type="scientific">Larinioides sclopetarius</name>
    <dbReference type="NCBI Taxonomy" id="280406"/>
    <lineage>
        <taxon>Eukaryota</taxon>
        <taxon>Metazoa</taxon>
        <taxon>Ecdysozoa</taxon>
        <taxon>Arthropoda</taxon>
        <taxon>Chelicerata</taxon>
        <taxon>Arachnida</taxon>
        <taxon>Araneae</taxon>
        <taxon>Araneomorphae</taxon>
        <taxon>Entelegynae</taxon>
        <taxon>Araneoidea</taxon>
        <taxon>Araneidae</taxon>
        <taxon>Larinioides</taxon>
    </lineage>
</organism>
<keyword evidence="6 13" id="KW-1133">Transmembrane helix</keyword>
<evidence type="ECO:0000256" key="1">
    <source>
        <dbReference type="ARBA" id="ARBA00004141"/>
    </source>
</evidence>
<keyword evidence="8 12" id="KW-0406">Ion transport</keyword>
<evidence type="ECO:0000256" key="10">
    <source>
        <dbReference type="ARBA" id="ARBA00023201"/>
    </source>
</evidence>
<protein>
    <submittedName>
        <fullName evidence="14">Uncharacterized protein</fullName>
    </submittedName>
</protein>
<feature type="transmembrane region" description="Helical" evidence="13">
    <location>
        <begin position="430"/>
        <end position="450"/>
    </location>
</feature>
<evidence type="ECO:0000256" key="5">
    <source>
        <dbReference type="ARBA" id="ARBA00022692"/>
    </source>
</evidence>
<dbReference type="GO" id="GO:0005886">
    <property type="term" value="C:plasma membrane"/>
    <property type="evidence" value="ECO:0007669"/>
    <property type="project" value="TreeGrafter"/>
</dbReference>
<dbReference type="PANTHER" id="PTHR11690">
    <property type="entry name" value="AMILORIDE-SENSITIVE SODIUM CHANNEL-RELATED"/>
    <property type="match status" value="1"/>
</dbReference>
<evidence type="ECO:0000256" key="2">
    <source>
        <dbReference type="ARBA" id="ARBA00007193"/>
    </source>
</evidence>
<dbReference type="Proteomes" id="UP001497382">
    <property type="component" value="Unassembled WGS sequence"/>
</dbReference>
<dbReference type="GO" id="GO:0015280">
    <property type="term" value="F:ligand-gated sodium channel activity"/>
    <property type="evidence" value="ECO:0007669"/>
    <property type="project" value="TreeGrafter"/>
</dbReference>
<reference evidence="14 15" key="1">
    <citation type="submission" date="2024-04" db="EMBL/GenBank/DDBJ databases">
        <authorList>
            <person name="Rising A."/>
            <person name="Reimegard J."/>
            <person name="Sonavane S."/>
            <person name="Akerstrom W."/>
            <person name="Nylinder S."/>
            <person name="Hedman E."/>
            <person name="Kallberg Y."/>
        </authorList>
    </citation>
    <scope>NUCLEOTIDE SEQUENCE [LARGE SCALE GENOMIC DNA]</scope>
</reference>
<comment type="caution">
    <text evidence="14">The sequence shown here is derived from an EMBL/GenBank/DDBJ whole genome shotgun (WGS) entry which is preliminary data.</text>
</comment>
<feature type="transmembrane region" description="Helical" evidence="13">
    <location>
        <begin position="48"/>
        <end position="67"/>
    </location>
</feature>